<organism evidence="2 3">
    <name type="scientific">Dendrothele bispora (strain CBS 962.96)</name>
    <dbReference type="NCBI Taxonomy" id="1314807"/>
    <lineage>
        <taxon>Eukaryota</taxon>
        <taxon>Fungi</taxon>
        <taxon>Dikarya</taxon>
        <taxon>Basidiomycota</taxon>
        <taxon>Agaricomycotina</taxon>
        <taxon>Agaricomycetes</taxon>
        <taxon>Agaricomycetidae</taxon>
        <taxon>Agaricales</taxon>
        <taxon>Agaricales incertae sedis</taxon>
        <taxon>Dendrothele</taxon>
    </lineage>
</organism>
<feature type="transmembrane region" description="Helical" evidence="1">
    <location>
        <begin position="77"/>
        <end position="98"/>
    </location>
</feature>
<reference evidence="2 3" key="1">
    <citation type="journal article" date="2019" name="Nat. Ecol. Evol.">
        <title>Megaphylogeny resolves global patterns of mushroom evolution.</title>
        <authorList>
            <person name="Varga T."/>
            <person name="Krizsan K."/>
            <person name="Foldi C."/>
            <person name="Dima B."/>
            <person name="Sanchez-Garcia M."/>
            <person name="Sanchez-Ramirez S."/>
            <person name="Szollosi G.J."/>
            <person name="Szarkandi J.G."/>
            <person name="Papp V."/>
            <person name="Albert L."/>
            <person name="Andreopoulos W."/>
            <person name="Angelini C."/>
            <person name="Antonin V."/>
            <person name="Barry K.W."/>
            <person name="Bougher N.L."/>
            <person name="Buchanan P."/>
            <person name="Buyck B."/>
            <person name="Bense V."/>
            <person name="Catcheside P."/>
            <person name="Chovatia M."/>
            <person name="Cooper J."/>
            <person name="Damon W."/>
            <person name="Desjardin D."/>
            <person name="Finy P."/>
            <person name="Geml J."/>
            <person name="Haridas S."/>
            <person name="Hughes K."/>
            <person name="Justo A."/>
            <person name="Karasinski D."/>
            <person name="Kautmanova I."/>
            <person name="Kiss B."/>
            <person name="Kocsube S."/>
            <person name="Kotiranta H."/>
            <person name="LaButti K.M."/>
            <person name="Lechner B.E."/>
            <person name="Liimatainen K."/>
            <person name="Lipzen A."/>
            <person name="Lukacs Z."/>
            <person name="Mihaltcheva S."/>
            <person name="Morgado L.N."/>
            <person name="Niskanen T."/>
            <person name="Noordeloos M.E."/>
            <person name="Ohm R.A."/>
            <person name="Ortiz-Santana B."/>
            <person name="Ovrebo C."/>
            <person name="Racz N."/>
            <person name="Riley R."/>
            <person name="Savchenko A."/>
            <person name="Shiryaev A."/>
            <person name="Soop K."/>
            <person name="Spirin V."/>
            <person name="Szebenyi C."/>
            <person name="Tomsovsky M."/>
            <person name="Tulloss R.E."/>
            <person name="Uehling J."/>
            <person name="Grigoriev I.V."/>
            <person name="Vagvolgyi C."/>
            <person name="Papp T."/>
            <person name="Martin F.M."/>
            <person name="Miettinen O."/>
            <person name="Hibbett D.S."/>
            <person name="Nagy L.G."/>
        </authorList>
    </citation>
    <scope>NUCLEOTIDE SEQUENCE [LARGE SCALE GENOMIC DNA]</scope>
    <source>
        <strain evidence="2 3">CBS 962.96</strain>
    </source>
</reference>
<dbReference type="OrthoDB" id="3203775at2759"/>
<sequence length="111" mass="12900">LVVGSWLNTMLYALEISQVYEYFTNCTSDRRIFKISVIIVFLSDTIGTLATNALTYFVSYTPLEDMTFPYDSRSVPVFLFTANITATVVQTFMLYRYWILYASFLIRCFTT</sequence>
<accession>A0A4S8KR63</accession>
<dbReference type="Proteomes" id="UP000297245">
    <property type="component" value="Unassembled WGS sequence"/>
</dbReference>
<protein>
    <submittedName>
        <fullName evidence="2">Uncharacterized protein</fullName>
    </submittedName>
</protein>
<evidence type="ECO:0000313" key="2">
    <source>
        <dbReference type="EMBL" id="THU77838.1"/>
    </source>
</evidence>
<keyword evidence="1" id="KW-0812">Transmembrane</keyword>
<gene>
    <name evidence="2" type="ORF">K435DRAFT_701486</name>
</gene>
<feature type="non-terminal residue" evidence="2">
    <location>
        <position position="1"/>
    </location>
</feature>
<dbReference type="EMBL" id="ML180326">
    <property type="protein sequence ID" value="THU77838.1"/>
    <property type="molecule type" value="Genomic_DNA"/>
</dbReference>
<feature type="transmembrane region" description="Helical" evidence="1">
    <location>
        <begin position="35"/>
        <end position="57"/>
    </location>
</feature>
<dbReference type="AlphaFoldDB" id="A0A4S8KR63"/>
<evidence type="ECO:0000256" key="1">
    <source>
        <dbReference type="SAM" id="Phobius"/>
    </source>
</evidence>
<keyword evidence="1" id="KW-0472">Membrane</keyword>
<proteinExistence type="predicted"/>
<evidence type="ECO:0000313" key="3">
    <source>
        <dbReference type="Proteomes" id="UP000297245"/>
    </source>
</evidence>
<keyword evidence="1" id="KW-1133">Transmembrane helix</keyword>
<keyword evidence="3" id="KW-1185">Reference proteome</keyword>
<name>A0A4S8KR63_DENBC</name>